<dbReference type="KEGG" id="otd:J1M35_19565"/>
<dbReference type="RefSeq" id="WP_208008942.1">
    <property type="nucleotide sequence ID" value="NZ_CP071796.1"/>
</dbReference>
<dbReference type="EMBL" id="CP071796">
    <property type="protein sequence ID" value="QTD45190.1"/>
    <property type="molecule type" value="Genomic_DNA"/>
</dbReference>
<evidence type="ECO:0000313" key="2">
    <source>
        <dbReference type="Proteomes" id="UP000663903"/>
    </source>
</evidence>
<dbReference type="AlphaFoldDB" id="A0A975CFC7"/>
<organism evidence="1 2">
    <name type="scientific">Ottowia testudinis</name>
    <dbReference type="NCBI Taxonomy" id="2816950"/>
    <lineage>
        <taxon>Bacteria</taxon>
        <taxon>Pseudomonadati</taxon>
        <taxon>Pseudomonadota</taxon>
        <taxon>Betaproteobacteria</taxon>
        <taxon>Burkholderiales</taxon>
        <taxon>Comamonadaceae</taxon>
        <taxon>Ottowia</taxon>
    </lineage>
</organism>
<protein>
    <submittedName>
        <fullName evidence="1">Zf-TFIIB domain-containing protein</fullName>
    </submittedName>
</protein>
<gene>
    <name evidence="1" type="ORF">J1M35_19565</name>
</gene>
<dbReference type="Proteomes" id="UP000663903">
    <property type="component" value="Chromosome"/>
</dbReference>
<name>A0A975CFC7_9BURK</name>
<sequence length="184" mass="20243">MTANLHCDCAAHSLLKPTTLEPGLFAATCPDCGAVLLKMDDWRRWRGAQPASDAHAPLATTAADHTRARPCPACARLMERLSVDAGAAFRIDRCGPCQHLWLDAGEWPALMQSGLALHLDALLSDGGQRRLQAERLQASRMQALRQRHGDACIDEIVRIQHWLAEQPHRDELLALLRSPEPLGP</sequence>
<reference evidence="1" key="1">
    <citation type="submission" date="2021-03" db="EMBL/GenBank/DDBJ databases">
        <title>Ottowia sp. 27C isolated from the cloaca of a Giant Asian pond turtle (Heosemys grandis).</title>
        <authorList>
            <person name="Spergser J."/>
            <person name="Busse H.-J."/>
        </authorList>
    </citation>
    <scope>NUCLEOTIDE SEQUENCE</scope>
    <source>
        <strain evidence="1">27C</strain>
    </source>
</reference>
<accession>A0A975CFC7</accession>
<keyword evidence="2" id="KW-1185">Reference proteome</keyword>
<proteinExistence type="predicted"/>
<evidence type="ECO:0000313" key="1">
    <source>
        <dbReference type="EMBL" id="QTD45190.1"/>
    </source>
</evidence>